<feature type="chain" id="PRO_5045939793" evidence="1">
    <location>
        <begin position="21"/>
        <end position="247"/>
    </location>
</feature>
<dbReference type="RefSeq" id="WP_142590189.1">
    <property type="nucleotide sequence ID" value="NZ_CABFWE030000019.1"/>
</dbReference>
<keyword evidence="3" id="KW-1185">Reference proteome</keyword>
<dbReference type="EMBL" id="CABFWE030000019">
    <property type="protein sequence ID" value="CAD7057358.1"/>
    <property type="molecule type" value="Genomic_DNA"/>
</dbReference>
<name>A0ABM8Q032_9HYPH</name>
<comment type="caution">
    <text evidence="2">The sequence shown here is derived from an EMBL/GenBank/DDBJ whole genome shotgun (WGS) entry which is preliminary data.</text>
</comment>
<protein>
    <submittedName>
        <fullName evidence="2">Uncharacterized protein</fullName>
    </submittedName>
</protein>
<sequence length="247" mass="26911">MRILAISAAVVLAAALPVGAADTCALRKAFGHVPEAVLACPQPELAQFIDMSVLRGLAGADLRRRSVSGAAVGHDRTWQAAAIDKAVEQHVDNLPKGCDVPDDPIAPLAIHDLPIGEDTAAREALLLKLPCKGEISVYLLSDDEGTVSEIRLLTPFVANMGEVDPDSGPARDQVRIDWHETRHVSQPDYDEDRRVLSSRVQWPGEDGSYSAALWGFRDGRFQLMQFAVDANRNGQDDPEILFKSQLW</sequence>
<keyword evidence="1" id="KW-0732">Signal</keyword>
<evidence type="ECO:0000313" key="2">
    <source>
        <dbReference type="EMBL" id="CAD7057358.1"/>
    </source>
</evidence>
<accession>A0ABM8Q032</accession>
<proteinExistence type="predicted"/>
<gene>
    <name evidence="2" type="ORF">RHAB21_01136</name>
</gene>
<evidence type="ECO:0000256" key="1">
    <source>
        <dbReference type="SAM" id="SignalP"/>
    </source>
</evidence>
<organism evidence="2 3">
    <name type="scientific">Pseudorhizobium halotolerans</name>
    <dbReference type="NCBI Taxonomy" id="1233081"/>
    <lineage>
        <taxon>Bacteria</taxon>
        <taxon>Pseudomonadati</taxon>
        <taxon>Pseudomonadota</taxon>
        <taxon>Alphaproteobacteria</taxon>
        <taxon>Hyphomicrobiales</taxon>
        <taxon>Rhizobiaceae</taxon>
        <taxon>Rhizobium/Agrobacterium group</taxon>
        <taxon>Pseudorhizobium</taxon>
    </lineage>
</organism>
<evidence type="ECO:0000313" key="3">
    <source>
        <dbReference type="Proteomes" id="UP000601041"/>
    </source>
</evidence>
<reference evidence="2 3" key="1">
    <citation type="submission" date="2020-11" db="EMBL/GenBank/DDBJ databases">
        <authorList>
            <person name="Lassalle F."/>
        </authorList>
    </citation>
    <scope>NUCLEOTIDE SEQUENCE [LARGE SCALE GENOMIC DNA]</scope>
    <source>
        <strain evidence="2 3">AB21</strain>
    </source>
</reference>
<dbReference type="Proteomes" id="UP000601041">
    <property type="component" value="Unassembled WGS sequence"/>
</dbReference>
<feature type="signal peptide" evidence="1">
    <location>
        <begin position="1"/>
        <end position="20"/>
    </location>
</feature>